<dbReference type="GO" id="GO:0030145">
    <property type="term" value="F:manganese ion binding"/>
    <property type="evidence" value="ECO:0007669"/>
    <property type="project" value="TreeGrafter"/>
</dbReference>
<keyword evidence="3" id="KW-1185">Reference proteome</keyword>
<dbReference type="GO" id="GO:0006094">
    <property type="term" value="P:gluconeogenesis"/>
    <property type="evidence" value="ECO:0007669"/>
    <property type="project" value="InterPro"/>
</dbReference>
<evidence type="ECO:0000259" key="1">
    <source>
        <dbReference type="Pfam" id="PF17297"/>
    </source>
</evidence>
<dbReference type="GO" id="GO:0071333">
    <property type="term" value="P:cellular response to glucose stimulus"/>
    <property type="evidence" value="ECO:0007669"/>
    <property type="project" value="TreeGrafter"/>
</dbReference>
<reference evidence="3" key="2">
    <citation type="journal article" date="2016" name="Sci. Rep.">
        <title>Dictyocaulus viviparus genome, variome and transcriptome elucidate lungworm biology and support future intervention.</title>
        <authorList>
            <person name="McNulty S.N."/>
            <person name="Strube C."/>
            <person name="Rosa B.A."/>
            <person name="Martin J.C."/>
            <person name="Tyagi R."/>
            <person name="Choi Y.J."/>
            <person name="Wang Q."/>
            <person name="Hallsworth Pepin K."/>
            <person name="Zhang X."/>
            <person name="Ozersky P."/>
            <person name="Wilson R.K."/>
            <person name="Sternberg P.W."/>
            <person name="Gasser R.B."/>
            <person name="Mitreva M."/>
        </authorList>
    </citation>
    <scope>NUCLEOTIDE SEQUENCE [LARGE SCALE GENOMIC DNA]</scope>
    <source>
        <strain evidence="3">HannoverDv2000</strain>
    </source>
</reference>
<dbReference type="AlphaFoldDB" id="A0A0D8XCL8"/>
<dbReference type="InterPro" id="IPR035078">
    <property type="entry name" value="PEP_carboxykinase_GTP_N"/>
</dbReference>
<dbReference type="InterPro" id="IPR008209">
    <property type="entry name" value="PEP_carboxykinase_GTP"/>
</dbReference>
<reference evidence="2 3" key="1">
    <citation type="submission" date="2013-11" db="EMBL/GenBank/DDBJ databases">
        <title>Draft genome of the bovine lungworm Dictyocaulus viviparus.</title>
        <authorList>
            <person name="Mitreva M."/>
        </authorList>
    </citation>
    <scope>NUCLEOTIDE SEQUENCE [LARGE SCALE GENOMIC DNA]</scope>
    <source>
        <strain evidence="2 3">HannoverDv2000</strain>
    </source>
</reference>
<dbReference type="Proteomes" id="UP000053766">
    <property type="component" value="Unassembled WGS sequence"/>
</dbReference>
<evidence type="ECO:0000313" key="3">
    <source>
        <dbReference type="Proteomes" id="UP000053766"/>
    </source>
</evidence>
<dbReference type="PANTHER" id="PTHR11561:SF0">
    <property type="entry name" value="PHOSPHOENOLPYRUVATE CARBOXYKINASE [GTP]-RELATED"/>
    <property type="match status" value="1"/>
</dbReference>
<protein>
    <recommendedName>
        <fullName evidence="1">Phosphoenolpyruvate carboxykinase GTP-utilising N-terminal domain-containing protein</fullName>
    </recommendedName>
</protein>
<dbReference type="Gene3D" id="3.40.449.10">
    <property type="entry name" value="Phosphoenolpyruvate Carboxykinase, domain 1"/>
    <property type="match status" value="1"/>
</dbReference>
<dbReference type="GO" id="GO:0033993">
    <property type="term" value="P:response to lipid"/>
    <property type="evidence" value="ECO:0007669"/>
    <property type="project" value="TreeGrafter"/>
</dbReference>
<dbReference type="GO" id="GO:0005829">
    <property type="term" value="C:cytosol"/>
    <property type="evidence" value="ECO:0007669"/>
    <property type="project" value="TreeGrafter"/>
</dbReference>
<dbReference type="GO" id="GO:0046327">
    <property type="term" value="P:glycerol biosynthetic process from pyruvate"/>
    <property type="evidence" value="ECO:0007669"/>
    <property type="project" value="TreeGrafter"/>
</dbReference>
<dbReference type="EMBL" id="KN716674">
    <property type="protein sequence ID" value="KJH42365.1"/>
    <property type="molecule type" value="Genomic_DNA"/>
</dbReference>
<dbReference type="PANTHER" id="PTHR11561">
    <property type="entry name" value="PHOSPHOENOLPYRUVATE CARBOXYKINASE"/>
    <property type="match status" value="1"/>
</dbReference>
<dbReference type="SUPFAM" id="SSF68923">
    <property type="entry name" value="PEP carboxykinase N-terminal domain"/>
    <property type="match status" value="1"/>
</dbReference>
<feature type="domain" description="Phosphoenolpyruvate carboxykinase GTP-utilising N-terminal" evidence="1">
    <location>
        <begin position="65"/>
        <end position="173"/>
    </location>
</feature>
<dbReference type="Pfam" id="PF17297">
    <property type="entry name" value="PEPCK_N"/>
    <property type="match status" value="1"/>
</dbReference>
<proteinExistence type="predicted"/>
<dbReference type="GO" id="GO:0004613">
    <property type="term" value="F:phosphoenolpyruvate carboxykinase (GTP) activity"/>
    <property type="evidence" value="ECO:0007669"/>
    <property type="project" value="TreeGrafter"/>
</dbReference>
<gene>
    <name evidence="2" type="ORF">DICVIV_11647</name>
</gene>
<accession>A0A0D8XCL8</accession>
<evidence type="ECO:0000313" key="2">
    <source>
        <dbReference type="EMBL" id="KJH42365.1"/>
    </source>
</evidence>
<dbReference type="OrthoDB" id="5844686at2759"/>
<sequence>MSSREQRRERSTCCDYCTYPFQRSEPIAVSAAPFVNKTDFIVEGYGSVPVTNGDPKWLPTRVKAFIAAQIIMMRPAEIYICNGSWSEAEYLVNSLERKGMLERLTAYENVFVARTDPRDAMERGTYVTTNDPDSFKRKKRSHTGFAFARWMSHSQSQSEIYTRFTGCMRGRVM</sequence>
<dbReference type="GO" id="GO:0006107">
    <property type="term" value="P:oxaloacetate metabolic process"/>
    <property type="evidence" value="ECO:0007669"/>
    <property type="project" value="TreeGrafter"/>
</dbReference>
<organism evidence="2 3">
    <name type="scientific">Dictyocaulus viviparus</name>
    <name type="common">Bovine lungworm</name>
    <dbReference type="NCBI Taxonomy" id="29172"/>
    <lineage>
        <taxon>Eukaryota</taxon>
        <taxon>Metazoa</taxon>
        <taxon>Ecdysozoa</taxon>
        <taxon>Nematoda</taxon>
        <taxon>Chromadorea</taxon>
        <taxon>Rhabditida</taxon>
        <taxon>Rhabditina</taxon>
        <taxon>Rhabditomorpha</taxon>
        <taxon>Strongyloidea</taxon>
        <taxon>Metastrongylidae</taxon>
        <taxon>Dictyocaulus</taxon>
    </lineage>
</organism>
<dbReference type="GO" id="GO:0042594">
    <property type="term" value="P:response to starvation"/>
    <property type="evidence" value="ECO:0007669"/>
    <property type="project" value="TreeGrafter"/>
</dbReference>
<dbReference type="STRING" id="29172.A0A0D8XCL8"/>
<dbReference type="GO" id="GO:0019543">
    <property type="term" value="P:propionate catabolic process"/>
    <property type="evidence" value="ECO:0007669"/>
    <property type="project" value="TreeGrafter"/>
</dbReference>
<dbReference type="InterPro" id="IPR008210">
    <property type="entry name" value="PEP_carboxykinase_N"/>
</dbReference>
<dbReference type="GO" id="GO:0005525">
    <property type="term" value="F:GTP binding"/>
    <property type="evidence" value="ECO:0007669"/>
    <property type="project" value="InterPro"/>
</dbReference>
<name>A0A0D8XCL8_DICVI</name>